<dbReference type="AlphaFoldDB" id="A0A062V7U6"/>
<feature type="transmembrane region" description="Helical" evidence="7">
    <location>
        <begin position="105"/>
        <end position="123"/>
    </location>
</feature>
<reference evidence="9 10" key="1">
    <citation type="journal article" date="2014" name="Antonie Van Leeuwenhoek">
        <title>Hyphomonas beringensis sp. nov. and Hyphomonas chukchiensis sp. nov., isolated from surface seawater of the Bering Sea and Chukchi Sea.</title>
        <authorList>
            <person name="Li C."/>
            <person name="Lai Q."/>
            <person name="Li G."/>
            <person name="Dong C."/>
            <person name="Wang J."/>
            <person name="Liao Y."/>
            <person name="Shao Z."/>
        </authorList>
    </citation>
    <scope>NUCLEOTIDE SEQUENCE [LARGE SCALE GENOMIC DNA]</scope>
    <source>
        <strain evidence="9 10">PS728</strain>
    </source>
</reference>
<accession>A0A062V7U6</accession>
<feature type="transmembrane region" description="Helical" evidence="7">
    <location>
        <begin position="543"/>
        <end position="565"/>
    </location>
</feature>
<dbReference type="eggNOG" id="COG2898">
    <property type="taxonomic scope" value="Bacteria"/>
</dbReference>
<comment type="subcellular location">
    <subcellularLocation>
        <location evidence="1">Cell membrane</location>
        <topology evidence="1">Multi-pass membrane protein</topology>
    </subcellularLocation>
</comment>
<evidence type="ECO:0000256" key="2">
    <source>
        <dbReference type="ARBA" id="ARBA00022475"/>
    </source>
</evidence>
<keyword evidence="3 7" id="KW-0812">Transmembrane</keyword>
<dbReference type="GO" id="GO:0055091">
    <property type="term" value="P:phospholipid homeostasis"/>
    <property type="evidence" value="ECO:0007669"/>
    <property type="project" value="TreeGrafter"/>
</dbReference>
<dbReference type="InterPro" id="IPR051211">
    <property type="entry name" value="PG_lysyltransferase"/>
</dbReference>
<dbReference type="OrthoDB" id="145485at2"/>
<keyword evidence="2" id="KW-1003">Cell membrane</keyword>
<name>A0A062V7U6_9PROT</name>
<feature type="region of interest" description="Disordered" evidence="6">
    <location>
        <begin position="1"/>
        <end position="21"/>
    </location>
</feature>
<evidence type="ECO:0000256" key="1">
    <source>
        <dbReference type="ARBA" id="ARBA00004651"/>
    </source>
</evidence>
<dbReference type="SUPFAM" id="SSF55729">
    <property type="entry name" value="Acyl-CoA N-acyltransferases (Nat)"/>
    <property type="match status" value="1"/>
</dbReference>
<evidence type="ECO:0000313" key="9">
    <source>
        <dbReference type="EMBL" id="KCZ98217.1"/>
    </source>
</evidence>
<evidence type="ECO:0000256" key="5">
    <source>
        <dbReference type="ARBA" id="ARBA00023136"/>
    </source>
</evidence>
<evidence type="ECO:0000259" key="8">
    <source>
        <dbReference type="Pfam" id="PF09924"/>
    </source>
</evidence>
<sequence length="571" mass="61147">MAEKELAETPEKQSSEPPATTRSGEFGWRVFVDAAVPPAAAIICFAAGVLLLLSASQPNLAGRMGDLLAVLPLPLVEVSHFVASLLGMLLLFLAAGLWRRIDTAWWAAILVLLAGAAFSLLKALHWEEALALALIAGALMPLRRSFYRRGHMSDGLLSLPSLIAIFAVTGLAIWGLLAAYENVPYQDDLWWTFLRDSDAPRSMRALAGAVTLGCVVAAWQIIGVRQSRKADGHTAADLARAEAIFSATREGHPDANLMFVGDKSFAFTPSGKSFVMYGRRGGLWIAMGNPVGPAEEQLDALIAFHEAADHAGKSPVIYGASGDLLPALVDLGYTIRKIGEAACIDVPGFSLEGSSRARLRQARNRALRDGWRVEVIPPGGPVPWEALRQISDAWLKAHSGTEKAFSLGRYDEAYLARFPIAIVRQEGGGGAPVAFASLWPAPGGKEIAVDLMRHGPDAPNGVMDFLFLGVTLWAKTQGVEVFDLGMAPLSGLRPGRYSPALTNVGHIAYDRGESLYGFRGLRAYKSKFAPDWQPLFIAAPPRVSLPFALMAVALLTSGGLLGLILPKTSAR</sequence>
<dbReference type="RefSeq" id="WP_084324280.1">
    <property type="nucleotide sequence ID" value="NZ_ARYM01000012.1"/>
</dbReference>
<dbReference type="EMBL" id="ARYM01000012">
    <property type="protein sequence ID" value="KCZ98217.1"/>
    <property type="molecule type" value="Genomic_DNA"/>
</dbReference>
<dbReference type="InterPro" id="IPR016181">
    <property type="entry name" value="Acyl_CoA_acyltransferase"/>
</dbReference>
<dbReference type="PANTHER" id="PTHR34697:SF2">
    <property type="entry name" value="PHOSPHATIDYLGLYCEROL LYSYLTRANSFERASE"/>
    <property type="match status" value="1"/>
</dbReference>
<dbReference type="GO" id="GO:0016755">
    <property type="term" value="F:aminoacyltransferase activity"/>
    <property type="evidence" value="ECO:0007669"/>
    <property type="project" value="TreeGrafter"/>
</dbReference>
<keyword evidence="4 7" id="KW-1133">Transmembrane helix</keyword>
<evidence type="ECO:0000256" key="7">
    <source>
        <dbReference type="SAM" id="Phobius"/>
    </source>
</evidence>
<feature type="transmembrane region" description="Helical" evidence="7">
    <location>
        <begin position="203"/>
        <end position="222"/>
    </location>
</feature>
<evidence type="ECO:0000313" key="10">
    <source>
        <dbReference type="Proteomes" id="UP000027100"/>
    </source>
</evidence>
<evidence type="ECO:0000256" key="4">
    <source>
        <dbReference type="ARBA" id="ARBA00022989"/>
    </source>
</evidence>
<feature type="transmembrane region" description="Helical" evidence="7">
    <location>
        <begin position="159"/>
        <end position="180"/>
    </location>
</feature>
<dbReference type="InterPro" id="IPR024320">
    <property type="entry name" value="LPG_synthase_C"/>
</dbReference>
<gene>
    <name evidence="9" type="ORF">HPO_11459</name>
</gene>
<dbReference type="PATRIC" id="fig|1280954.3.peg.2322"/>
<protein>
    <recommendedName>
        <fullName evidence="8">Phosphatidylglycerol lysyltransferase C-terminal domain-containing protein</fullName>
    </recommendedName>
</protein>
<feature type="transmembrane region" description="Helical" evidence="7">
    <location>
        <begin position="30"/>
        <end position="55"/>
    </location>
</feature>
<feature type="compositionally biased region" description="Basic and acidic residues" evidence="6">
    <location>
        <begin position="1"/>
        <end position="14"/>
    </location>
</feature>
<dbReference type="Pfam" id="PF09924">
    <property type="entry name" value="LPG_synthase_C"/>
    <property type="match status" value="1"/>
</dbReference>
<dbReference type="STRING" id="1280954.HPO_11459"/>
<dbReference type="GO" id="GO:0005886">
    <property type="term" value="C:plasma membrane"/>
    <property type="evidence" value="ECO:0007669"/>
    <property type="project" value="UniProtKB-SubCell"/>
</dbReference>
<feature type="transmembrane region" description="Helical" evidence="7">
    <location>
        <begin position="75"/>
        <end position="98"/>
    </location>
</feature>
<keyword evidence="10" id="KW-1185">Reference proteome</keyword>
<keyword evidence="5 7" id="KW-0472">Membrane</keyword>
<evidence type="ECO:0000256" key="6">
    <source>
        <dbReference type="SAM" id="MobiDB-lite"/>
    </source>
</evidence>
<proteinExistence type="predicted"/>
<feature type="domain" description="Phosphatidylglycerol lysyltransferase C-terminal" evidence="8">
    <location>
        <begin position="246"/>
        <end position="538"/>
    </location>
</feature>
<evidence type="ECO:0000256" key="3">
    <source>
        <dbReference type="ARBA" id="ARBA00022692"/>
    </source>
</evidence>
<dbReference type="Proteomes" id="UP000027100">
    <property type="component" value="Unassembled WGS sequence"/>
</dbReference>
<dbReference type="PANTHER" id="PTHR34697">
    <property type="entry name" value="PHOSPHATIDYLGLYCEROL LYSYLTRANSFERASE"/>
    <property type="match status" value="1"/>
</dbReference>
<comment type="caution">
    <text evidence="9">The sequence shown here is derived from an EMBL/GenBank/DDBJ whole genome shotgun (WGS) entry which is preliminary data.</text>
</comment>
<organism evidence="9 10">
    <name type="scientific">Hyphomonas polymorpha PS728</name>
    <dbReference type="NCBI Taxonomy" id="1280954"/>
    <lineage>
        <taxon>Bacteria</taxon>
        <taxon>Pseudomonadati</taxon>
        <taxon>Pseudomonadota</taxon>
        <taxon>Alphaproteobacteria</taxon>
        <taxon>Hyphomonadales</taxon>
        <taxon>Hyphomonadaceae</taxon>
        <taxon>Hyphomonas</taxon>
    </lineage>
</organism>